<dbReference type="Proteomes" id="UP000076502">
    <property type="component" value="Unassembled WGS sequence"/>
</dbReference>
<accession>A0A154PSP3</accession>
<reference evidence="2 3" key="1">
    <citation type="submission" date="2015-07" db="EMBL/GenBank/DDBJ databases">
        <title>The genome of Dufourea novaeangliae.</title>
        <authorList>
            <person name="Pan H."/>
            <person name="Kapheim K."/>
        </authorList>
    </citation>
    <scope>NUCLEOTIDE SEQUENCE [LARGE SCALE GENOMIC DNA]</scope>
    <source>
        <strain evidence="2">0120121106</strain>
        <tissue evidence="2">Whole body</tissue>
    </source>
</reference>
<organism evidence="2 3">
    <name type="scientific">Dufourea novaeangliae</name>
    <name type="common">Sweat bee</name>
    <dbReference type="NCBI Taxonomy" id="178035"/>
    <lineage>
        <taxon>Eukaryota</taxon>
        <taxon>Metazoa</taxon>
        <taxon>Ecdysozoa</taxon>
        <taxon>Arthropoda</taxon>
        <taxon>Hexapoda</taxon>
        <taxon>Insecta</taxon>
        <taxon>Pterygota</taxon>
        <taxon>Neoptera</taxon>
        <taxon>Endopterygota</taxon>
        <taxon>Hymenoptera</taxon>
        <taxon>Apocrita</taxon>
        <taxon>Aculeata</taxon>
        <taxon>Apoidea</taxon>
        <taxon>Anthophila</taxon>
        <taxon>Halictidae</taxon>
        <taxon>Rophitinae</taxon>
        <taxon>Dufourea</taxon>
    </lineage>
</organism>
<evidence type="ECO:0000256" key="1">
    <source>
        <dbReference type="SAM" id="MobiDB-lite"/>
    </source>
</evidence>
<dbReference type="EMBL" id="KQ435126">
    <property type="protein sequence ID" value="KZC14777.1"/>
    <property type="molecule type" value="Genomic_DNA"/>
</dbReference>
<dbReference type="AlphaFoldDB" id="A0A154PSP3"/>
<feature type="region of interest" description="Disordered" evidence="1">
    <location>
        <begin position="1"/>
        <end position="24"/>
    </location>
</feature>
<evidence type="ECO:0000313" key="2">
    <source>
        <dbReference type="EMBL" id="KZC14777.1"/>
    </source>
</evidence>
<evidence type="ECO:0000313" key="3">
    <source>
        <dbReference type="Proteomes" id="UP000076502"/>
    </source>
</evidence>
<sequence length="49" mass="5912">MRDKRSTQTKEEKRITFLQNDGDGAGYRWKRWIKRGGGEKKSEKKKKRN</sequence>
<proteinExistence type="predicted"/>
<gene>
    <name evidence="2" type="ORF">WN55_07100</name>
</gene>
<protein>
    <submittedName>
        <fullName evidence="2">Uncharacterized protein</fullName>
    </submittedName>
</protein>
<keyword evidence="3" id="KW-1185">Reference proteome</keyword>
<name>A0A154PSP3_DUFNO</name>
<feature type="compositionally biased region" description="Basic and acidic residues" evidence="1">
    <location>
        <begin position="1"/>
        <end position="15"/>
    </location>
</feature>